<organism evidence="1 2">
    <name type="scientific">Emydomyces testavorans</name>
    <dbReference type="NCBI Taxonomy" id="2070801"/>
    <lineage>
        <taxon>Eukaryota</taxon>
        <taxon>Fungi</taxon>
        <taxon>Dikarya</taxon>
        <taxon>Ascomycota</taxon>
        <taxon>Pezizomycotina</taxon>
        <taxon>Eurotiomycetes</taxon>
        <taxon>Eurotiomycetidae</taxon>
        <taxon>Onygenales</taxon>
        <taxon>Nannizziopsiaceae</taxon>
        <taxon>Emydomyces</taxon>
    </lineage>
</organism>
<sequence>MVETSAPPPPLCSKPFHVCTPDSSCDTPIPCLYSQLVLGSYLDQELHGQHQNQDEMAFQDALDRCSELEGVVQALSSQRDALQTALHEARSQQAVLHHDLLTERAKYATRKDAVLAPLHAFVMEAA</sequence>
<dbReference type="Proteomes" id="UP001219355">
    <property type="component" value="Chromosome 4"/>
</dbReference>
<proteinExistence type="predicted"/>
<dbReference type="AlphaFoldDB" id="A0AAF0DQG9"/>
<protein>
    <submittedName>
        <fullName evidence="1">Uncharacterized protein</fullName>
    </submittedName>
</protein>
<reference evidence="1" key="1">
    <citation type="submission" date="2023-03" db="EMBL/GenBank/DDBJ databases">
        <title>Emydomyces testavorans Genome Sequence.</title>
        <authorList>
            <person name="Hoyer L."/>
        </authorList>
    </citation>
    <scope>NUCLEOTIDE SEQUENCE</scope>
    <source>
        <strain evidence="1">16-2883</strain>
    </source>
</reference>
<accession>A0AAF0DQG9</accession>
<gene>
    <name evidence="1" type="ORF">PRK78_006574</name>
</gene>
<dbReference type="EMBL" id="CP120630">
    <property type="protein sequence ID" value="WEW61085.1"/>
    <property type="molecule type" value="Genomic_DNA"/>
</dbReference>
<evidence type="ECO:0000313" key="2">
    <source>
        <dbReference type="Proteomes" id="UP001219355"/>
    </source>
</evidence>
<keyword evidence="2" id="KW-1185">Reference proteome</keyword>
<evidence type="ECO:0000313" key="1">
    <source>
        <dbReference type="EMBL" id="WEW61085.1"/>
    </source>
</evidence>
<name>A0AAF0DQG9_9EURO</name>